<keyword evidence="7 11" id="KW-0418">Kinase</keyword>
<dbReference type="InterPro" id="IPR002173">
    <property type="entry name" value="Carboh/pur_kinase_PfkB_CS"/>
</dbReference>
<evidence type="ECO:0000313" key="15">
    <source>
        <dbReference type="EMBL" id="OKP80715.1"/>
    </source>
</evidence>
<dbReference type="InterPro" id="IPR011913">
    <property type="entry name" value="RfaE_dom_I"/>
</dbReference>
<evidence type="ECO:0000313" key="16">
    <source>
        <dbReference type="Proteomes" id="UP000186058"/>
    </source>
</evidence>
<protein>
    <recommendedName>
        <fullName evidence="11">Bifunctional protein HldE</fullName>
    </recommendedName>
    <domain>
        <recommendedName>
            <fullName evidence="11">D-beta-D-heptose 7-phosphate kinase</fullName>
            <ecNumber evidence="11">2.7.1.167</ecNumber>
        </recommendedName>
        <alternativeName>
            <fullName evidence="11">D-beta-D-heptose 7-phosphotransferase</fullName>
        </alternativeName>
        <alternativeName>
            <fullName evidence="11">D-glycero-beta-D-manno-heptose-7-phosphate kinase</fullName>
        </alternativeName>
    </domain>
    <domain>
        <recommendedName>
            <fullName evidence="11">D-beta-D-heptose 1-phosphate adenylyltransferase</fullName>
            <ecNumber evidence="11">2.7.7.70</ecNumber>
        </recommendedName>
        <alternativeName>
            <fullName evidence="11">D-glycero-beta-D-manno-heptose 1-phosphate adenylyltransferase</fullName>
        </alternativeName>
    </domain>
</protein>
<keyword evidence="6 11" id="KW-0547">Nucleotide-binding</keyword>
<comment type="similarity">
    <text evidence="11">In the C-terminal section; belongs to the cytidylyltransferase family.</text>
</comment>
<dbReference type="HAMAP" id="MF_01603">
    <property type="entry name" value="HldE"/>
    <property type="match status" value="1"/>
</dbReference>
<dbReference type="Gene3D" id="3.40.1190.20">
    <property type="match status" value="1"/>
</dbReference>
<dbReference type="NCBIfam" id="TIGR00125">
    <property type="entry name" value="cyt_tran_rel"/>
    <property type="match status" value="1"/>
</dbReference>
<comment type="caution">
    <text evidence="15">The sequence shown here is derived from an EMBL/GenBank/DDBJ whole genome shotgun (WGS) entry which is preliminary data.</text>
</comment>
<dbReference type="RefSeq" id="WP_074086130.1">
    <property type="nucleotide sequence ID" value="NZ_LVWI01000081.1"/>
</dbReference>
<evidence type="ECO:0000256" key="4">
    <source>
        <dbReference type="ARBA" id="ARBA00022679"/>
    </source>
</evidence>
<dbReference type="EC" id="2.7.7.70" evidence="11"/>
<keyword evidence="12" id="KW-0175">Coiled coil</keyword>
<comment type="similarity">
    <text evidence="11">In the N-terminal section; belongs to the carbohydrate kinase PfkB family.</text>
</comment>
<evidence type="ECO:0000256" key="12">
    <source>
        <dbReference type="SAM" id="Coils"/>
    </source>
</evidence>
<reference evidence="15 16" key="1">
    <citation type="submission" date="2016-03" db="EMBL/GenBank/DDBJ databases">
        <authorList>
            <person name="Sant'Anna F.H."/>
            <person name="Ambrosini A."/>
            <person name="Souza R."/>
            <person name="Bach E."/>
            <person name="Fernandes G."/>
            <person name="Balsanelli E."/>
            <person name="Baura V.A."/>
            <person name="Souza E.M."/>
            <person name="Passaglia L."/>
        </authorList>
    </citation>
    <scope>NUCLEOTIDE SEQUENCE [LARGE SCALE GENOMIC DNA]</scope>
    <source>
        <strain evidence="15 16">P26E</strain>
    </source>
</reference>
<dbReference type="EMBL" id="LVWI01000081">
    <property type="protein sequence ID" value="OKP80715.1"/>
    <property type="molecule type" value="Genomic_DNA"/>
</dbReference>
<dbReference type="PROSITE" id="PS00584">
    <property type="entry name" value="PFKB_KINASES_2"/>
    <property type="match status" value="1"/>
</dbReference>
<comment type="pathway">
    <text evidence="11">Nucleotide-sugar biosynthesis; ADP-L-glycero-beta-D-manno-heptose biosynthesis; ADP-L-glycero-beta-D-manno-heptose from D-glycero-beta-D-manno-heptose 7-phosphate: step 1/4.</text>
</comment>
<dbReference type="InterPro" id="IPR029056">
    <property type="entry name" value="Ribokinase-like"/>
</dbReference>
<keyword evidence="8 11" id="KW-0067">ATP-binding</keyword>
<evidence type="ECO:0000256" key="7">
    <source>
        <dbReference type="ARBA" id="ARBA00022777"/>
    </source>
</evidence>
<dbReference type="PANTHER" id="PTHR46969">
    <property type="entry name" value="BIFUNCTIONAL PROTEIN HLDE"/>
    <property type="match status" value="1"/>
</dbReference>
<evidence type="ECO:0000256" key="1">
    <source>
        <dbReference type="ARBA" id="ARBA00002319"/>
    </source>
</evidence>
<evidence type="ECO:0000256" key="10">
    <source>
        <dbReference type="ARBA" id="ARBA00023277"/>
    </source>
</evidence>
<dbReference type="Proteomes" id="UP000186058">
    <property type="component" value="Unassembled WGS sequence"/>
</dbReference>
<feature type="coiled-coil region" evidence="12">
    <location>
        <begin position="318"/>
        <end position="345"/>
    </location>
</feature>
<comment type="pathway">
    <text evidence="3">Bacterial outer membrane biogenesis; LPS core biosynthesis.</text>
</comment>
<comment type="catalytic activity">
    <reaction evidence="11">
        <text>D-glycero-beta-D-manno-heptose 7-phosphate + ATP = D-glycero-beta-D-manno-heptose 1,7-bisphosphate + ADP + H(+)</text>
        <dbReference type="Rhea" id="RHEA:27473"/>
        <dbReference type="ChEBI" id="CHEBI:15378"/>
        <dbReference type="ChEBI" id="CHEBI:30616"/>
        <dbReference type="ChEBI" id="CHEBI:60204"/>
        <dbReference type="ChEBI" id="CHEBI:60208"/>
        <dbReference type="ChEBI" id="CHEBI:456216"/>
        <dbReference type="EC" id="2.7.1.167"/>
    </reaction>
</comment>
<comment type="subunit">
    <text evidence="11">Homodimer.</text>
</comment>
<feature type="active site" evidence="11">
    <location>
        <position position="277"/>
    </location>
</feature>
<comment type="function">
    <text evidence="1 11">Catalyzes the phosphorylation of D-glycero-D-manno-heptose 7-phosphate at the C-1 position to selectively form D-glycero-beta-D-manno-heptose-1,7-bisphosphate.</text>
</comment>
<keyword evidence="4 11" id="KW-0808">Transferase</keyword>
<dbReference type="InterPro" id="IPR011611">
    <property type="entry name" value="PfkB_dom"/>
</dbReference>
<dbReference type="EC" id="2.7.1.167" evidence="11"/>
<evidence type="ECO:0000256" key="6">
    <source>
        <dbReference type="ARBA" id="ARBA00022741"/>
    </source>
</evidence>
<organism evidence="15 16">
    <name type="scientific">Paenibacillus helianthi</name>
    <dbReference type="NCBI Taxonomy" id="1349432"/>
    <lineage>
        <taxon>Bacteria</taxon>
        <taxon>Bacillati</taxon>
        <taxon>Bacillota</taxon>
        <taxon>Bacilli</taxon>
        <taxon>Bacillales</taxon>
        <taxon>Paenibacillaceae</taxon>
        <taxon>Paenibacillus</taxon>
    </lineage>
</organism>
<evidence type="ECO:0000256" key="3">
    <source>
        <dbReference type="ARBA" id="ARBA00004713"/>
    </source>
</evidence>
<dbReference type="SUPFAM" id="SSF53613">
    <property type="entry name" value="Ribokinase-like"/>
    <property type="match status" value="1"/>
</dbReference>
<proteinExistence type="inferred from homology"/>
<evidence type="ECO:0000256" key="5">
    <source>
        <dbReference type="ARBA" id="ARBA00022695"/>
    </source>
</evidence>
<accession>A0ABX3EIZ5</accession>
<feature type="domain" description="Cytidyltransferase-like" evidence="14">
    <location>
        <begin position="361"/>
        <end position="453"/>
    </location>
</feature>
<dbReference type="CDD" id="cd01172">
    <property type="entry name" value="RfaE_like"/>
    <property type="match status" value="1"/>
</dbReference>
<dbReference type="Pfam" id="PF01467">
    <property type="entry name" value="CTP_transf_like"/>
    <property type="match status" value="1"/>
</dbReference>
<feature type="region of interest" description="Ribokinase" evidence="11">
    <location>
        <begin position="1"/>
        <end position="333"/>
    </location>
</feature>
<dbReference type="PANTHER" id="PTHR46969:SF1">
    <property type="entry name" value="BIFUNCTIONAL PROTEIN HLDE"/>
    <property type="match status" value="1"/>
</dbReference>
<feature type="region of interest" description="Cytidylyltransferase" evidence="11">
    <location>
        <begin position="361"/>
        <end position="494"/>
    </location>
</feature>
<evidence type="ECO:0000259" key="13">
    <source>
        <dbReference type="Pfam" id="PF00294"/>
    </source>
</evidence>
<dbReference type="Pfam" id="PF00294">
    <property type="entry name" value="PfkB"/>
    <property type="match status" value="1"/>
</dbReference>
<keyword evidence="16" id="KW-1185">Reference proteome</keyword>
<evidence type="ECO:0000259" key="14">
    <source>
        <dbReference type="Pfam" id="PF01467"/>
    </source>
</evidence>
<feature type="domain" description="Carbohydrate kinase PfkB" evidence="13">
    <location>
        <begin position="22"/>
        <end position="316"/>
    </location>
</feature>
<evidence type="ECO:0000256" key="2">
    <source>
        <dbReference type="ARBA" id="ARBA00003753"/>
    </source>
</evidence>
<dbReference type="InterPro" id="IPR014729">
    <property type="entry name" value="Rossmann-like_a/b/a_fold"/>
</dbReference>
<dbReference type="InterPro" id="IPR023030">
    <property type="entry name" value="Bifunc_HldE"/>
</dbReference>
<gene>
    <name evidence="11" type="primary">hldE</name>
    <name evidence="15" type="ORF">A3844_26905</name>
</gene>
<dbReference type="InterPro" id="IPR004821">
    <property type="entry name" value="Cyt_trans-like"/>
</dbReference>
<evidence type="ECO:0000256" key="11">
    <source>
        <dbReference type="HAMAP-Rule" id="MF_01603"/>
    </source>
</evidence>
<name>A0ABX3EIZ5_9BACL</name>
<dbReference type="SUPFAM" id="SSF52374">
    <property type="entry name" value="Nucleotidylyl transferase"/>
    <property type="match status" value="1"/>
</dbReference>
<dbReference type="Gene3D" id="3.40.50.620">
    <property type="entry name" value="HUPs"/>
    <property type="match status" value="1"/>
</dbReference>
<comment type="catalytic activity">
    <reaction evidence="11">
        <text>D-glycero-beta-D-manno-heptose 1-phosphate + ATP + H(+) = ADP-D-glycero-beta-D-manno-heptose + diphosphate</text>
        <dbReference type="Rhea" id="RHEA:27465"/>
        <dbReference type="ChEBI" id="CHEBI:15378"/>
        <dbReference type="ChEBI" id="CHEBI:30616"/>
        <dbReference type="ChEBI" id="CHEBI:33019"/>
        <dbReference type="ChEBI" id="CHEBI:59967"/>
        <dbReference type="ChEBI" id="CHEBI:61593"/>
        <dbReference type="EC" id="2.7.7.70"/>
    </reaction>
</comment>
<sequence>MRRIDKPVLPLKSNIDSQQGTILVIGDIILDQYCLGDVERISPEAPVPVFNWQSEFYCLGGASNVACNVRSLGWKVKIGGFVGNDDDGKQVRRLLHSHEIDGIGVKNSLQTIKKTRVVSRGNQLIRIDYENSSLKAQYNHDELLEWFNGELSGNIKAVIISDYNKGACANFLCQEMILECTRKNIPIIVDPKEKYWEKYRGATFLTPNHKEFLQIAGISGNDEQEIRNKGMELRNQLNVDHLLITRAEKGVCLINEEGTKEYRSYANQTRNVTGAGDSLVAALAVAVAEGSGIEHAVYYANIAGGLSVEKDGTSSVNKAEIRKRIAEIESELNDFRAKIASLDEAAELVGKWKADSEKIIFTNGCFDLLHYGHIHLLKQARKFGDRLIVGINSDKSVKFLKGKKRPIIKEKDRLRIIASFDFVDCVIIFDEPTPLNLIHELQPDVIVKGGDYDNANVVGKEIVNDVVIVPLIEKYSTSSIISNILFNYSSEELI</sequence>
<dbReference type="PROSITE" id="PS00583">
    <property type="entry name" value="PFKB_KINASES_1"/>
    <property type="match status" value="1"/>
</dbReference>
<keyword evidence="9 11" id="KW-0511">Multifunctional enzyme</keyword>
<comment type="function">
    <text evidence="2 11">Catalyzes the ADP transfer from ATP to D-glycero-beta-D-manno-heptose 1-phosphate, yielding ADP-D-glycero-beta-D-manno-heptose.</text>
</comment>
<feature type="binding site" evidence="11">
    <location>
        <begin position="208"/>
        <end position="211"/>
    </location>
    <ligand>
        <name>ATP</name>
        <dbReference type="ChEBI" id="CHEBI:30616"/>
    </ligand>
</feature>
<evidence type="ECO:0000256" key="8">
    <source>
        <dbReference type="ARBA" id="ARBA00022840"/>
    </source>
</evidence>
<keyword evidence="10 11" id="KW-0119">Carbohydrate metabolism</keyword>
<comment type="pathway">
    <text evidence="11">Nucleotide-sugar biosynthesis; ADP-L-glycero-beta-D-manno-heptose biosynthesis; ADP-L-glycero-beta-D-manno-heptose from D-glycero-beta-D-manno-heptose 7-phosphate: step 3/4.</text>
</comment>
<evidence type="ECO:0000256" key="9">
    <source>
        <dbReference type="ARBA" id="ARBA00023268"/>
    </source>
</evidence>
<keyword evidence="5 11" id="KW-0548">Nucleotidyltransferase</keyword>